<comment type="caution">
    <text evidence="5">The sequence shown here is derived from an EMBL/GenBank/DDBJ whole genome shotgun (WGS) entry which is preliminary data.</text>
</comment>
<dbReference type="Gene3D" id="3.40.50.300">
    <property type="entry name" value="P-loop containing nucleotide triphosphate hydrolases"/>
    <property type="match status" value="1"/>
</dbReference>
<dbReference type="PANTHER" id="PTHR10218">
    <property type="entry name" value="GTP-BINDING PROTEIN ALPHA SUBUNIT"/>
    <property type="match status" value="1"/>
</dbReference>
<evidence type="ECO:0000256" key="2">
    <source>
        <dbReference type="ARBA" id="ARBA00022741"/>
    </source>
</evidence>
<dbReference type="InterPro" id="IPR027417">
    <property type="entry name" value="P-loop_NTPase"/>
</dbReference>
<dbReference type="InterPro" id="IPR001019">
    <property type="entry name" value="Gprotein_alpha_su"/>
</dbReference>
<name>A0ABR2Z5C6_9AGAR</name>
<dbReference type="PRINTS" id="PR00318">
    <property type="entry name" value="GPROTEINA"/>
</dbReference>
<reference evidence="5 6" key="1">
    <citation type="submission" date="2024-05" db="EMBL/GenBank/DDBJ databases">
        <title>A draft genome resource for the thread blight pathogen Marasmius tenuissimus strain MS-2.</title>
        <authorList>
            <person name="Yulfo-Soto G.E."/>
            <person name="Baruah I.K."/>
            <person name="Amoako-Attah I."/>
            <person name="Bukari Y."/>
            <person name="Meinhardt L.W."/>
            <person name="Bailey B.A."/>
            <person name="Cohen S.P."/>
        </authorList>
    </citation>
    <scope>NUCLEOTIDE SEQUENCE [LARGE SCALE GENOMIC DNA]</scope>
    <source>
        <strain evidence="5 6">MS-2</strain>
    </source>
</reference>
<accession>A0ABR2Z5C6</accession>
<dbReference type="Proteomes" id="UP001437256">
    <property type="component" value="Unassembled WGS sequence"/>
</dbReference>
<evidence type="ECO:0000256" key="1">
    <source>
        <dbReference type="ARBA" id="ARBA00022723"/>
    </source>
</evidence>
<evidence type="ECO:0000256" key="4">
    <source>
        <dbReference type="ARBA" id="ARBA00023224"/>
    </source>
</evidence>
<evidence type="ECO:0000313" key="6">
    <source>
        <dbReference type="Proteomes" id="UP001437256"/>
    </source>
</evidence>
<dbReference type="PROSITE" id="PS51882">
    <property type="entry name" value="G_ALPHA"/>
    <property type="match status" value="1"/>
</dbReference>
<gene>
    <name evidence="5" type="ORF">AAF712_016611</name>
</gene>
<feature type="non-terminal residue" evidence="5">
    <location>
        <position position="288"/>
    </location>
</feature>
<keyword evidence="3" id="KW-0342">GTP-binding</keyword>
<organism evidence="5 6">
    <name type="scientific">Marasmius tenuissimus</name>
    <dbReference type="NCBI Taxonomy" id="585030"/>
    <lineage>
        <taxon>Eukaryota</taxon>
        <taxon>Fungi</taxon>
        <taxon>Dikarya</taxon>
        <taxon>Basidiomycota</taxon>
        <taxon>Agaricomycotina</taxon>
        <taxon>Agaricomycetes</taxon>
        <taxon>Agaricomycetidae</taxon>
        <taxon>Agaricales</taxon>
        <taxon>Marasmiineae</taxon>
        <taxon>Marasmiaceae</taxon>
        <taxon>Marasmius</taxon>
    </lineage>
</organism>
<dbReference type="EMBL" id="JBBXMP010000967">
    <property type="protein sequence ID" value="KAL0056777.1"/>
    <property type="molecule type" value="Genomic_DNA"/>
</dbReference>
<keyword evidence="2" id="KW-0547">Nucleotide-binding</keyword>
<dbReference type="SUPFAM" id="SSF52540">
    <property type="entry name" value="P-loop containing nucleoside triphosphate hydrolases"/>
    <property type="match status" value="1"/>
</dbReference>
<proteinExistence type="predicted"/>
<dbReference type="Pfam" id="PF00503">
    <property type="entry name" value="G-alpha"/>
    <property type="match status" value="1"/>
</dbReference>
<dbReference type="PANTHER" id="PTHR10218:SF302">
    <property type="entry name" value="GUANINE NUCLEOTIDE-BINDING PROTEIN ALPHA-5 SUBUNIT"/>
    <property type="match status" value="1"/>
</dbReference>
<feature type="non-terminal residue" evidence="5">
    <location>
        <position position="1"/>
    </location>
</feature>
<dbReference type="SMART" id="SM00275">
    <property type="entry name" value="G_alpha"/>
    <property type="match status" value="1"/>
</dbReference>
<keyword evidence="6" id="KW-1185">Reference proteome</keyword>
<evidence type="ECO:0000313" key="5">
    <source>
        <dbReference type="EMBL" id="KAL0056777.1"/>
    </source>
</evidence>
<sequence length="288" mass="32868">LQFRLKSPDDPSVTQPIEVSLSALRTVHDGCREIADSDLPIATAWAAIRTKLQVPQNNLNIPDSHLTETGGSPHVKDPVKLLLLGSGESGKSTILRQLLRTHRGPQEFRELYDPDSEEYAHALTRDINIFLESLVHGDQFLGGCGIESWTNKSISEVAEQFNGLYYHDLDETHQFISNNTLGFPALDALADEETRYRLQIFNRLSALTFSQRRSYELQDDELLRCYIRTIGLLEEKFTINDRAYHVWDCGGQRSERRKWVHMFGETHVVVFVVSITEYDLDLAEYDSV</sequence>
<keyword evidence="1" id="KW-0479">Metal-binding</keyword>
<keyword evidence="4" id="KW-0807">Transducer</keyword>
<evidence type="ECO:0000256" key="3">
    <source>
        <dbReference type="ARBA" id="ARBA00023134"/>
    </source>
</evidence>
<protein>
    <submittedName>
        <fullName evidence="5">Uncharacterized protein</fullName>
    </submittedName>
</protein>